<keyword evidence="1" id="KW-0614">Plasmid</keyword>
<protein>
    <submittedName>
        <fullName evidence="1">Uncharacterized protein</fullName>
    </submittedName>
</protein>
<evidence type="ECO:0000313" key="2">
    <source>
        <dbReference type="Proteomes" id="UP001064971"/>
    </source>
</evidence>
<dbReference type="RefSeq" id="WP_264778584.1">
    <property type="nucleotide sequence ID" value="NZ_AP026563.1"/>
</dbReference>
<evidence type="ECO:0000313" key="1">
    <source>
        <dbReference type="EMBL" id="BDP44643.1"/>
    </source>
</evidence>
<name>A0ABN6RP55_9DEIO</name>
<geneLocation type="plasmid" evidence="1 2">
    <name>pDAETH-3</name>
</geneLocation>
<sequence>MYLPAAGKRQAPWGVQEGALIEDATDFVLPSPSGLTRLPFPVKLAHDQALAELVQRPT</sequence>
<accession>A0ABN6RP55</accession>
<organism evidence="1 2">
    <name type="scientific">Deinococcus aetherius</name>
    <dbReference type="NCBI Taxonomy" id="200252"/>
    <lineage>
        <taxon>Bacteria</taxon>
        <taxon>Thermotogati</taxon>
        <taxon>Deinococcota</taxon>
        <taxon>Deinococci</taxon>
        <taxon>Deinococcales</taxon>
        <taxon>Deinococcaceae</taxon>
        <taxon>Deinococcus</taxon>
    </lineage>
</organism>
<proteinExistence type="predicted"/>
<dbReference type="EMBL" id="AP026563">
    <property type="protein sequence ID" value="BDP44643.1"/>
    <property type="molecule type" value="Genomic_DNA"/>
</dbReference>
<reference evidence="1" key="1">
    <citation type="submission" date="2022-07" db="EMBL/GenBank/DDBJ databases">
        <title>Complete Genome Sequence of the Radioresistant Bacterium Deinococcus aetherius ST0316, Isolated from the Air Dust collected in Lower Stratosphere above Japan.</title>
        <authorList>
            <person name="Satoh K."/>
            <person name="Hagiwara K."/>
            <person name="Katsumata K."/>
            <person name="Kubo A."/>
            <person name="Yokobori S."/>
            <person name="Yamagishi A."/>
            <person name="Oono Y."/>
            <person name="Narumi I."/>
        </authorList>
    </citation>
    <scope>NUCLEOTIDE SEQUENCE</scope>
    <source>
        <strain evidence="1">ST0316</strain>
        <plasmid evidence="1">pDAETH-3</plasmid>
    </source>
</reference>
<dbReference type="Proteomes" id="UP001064971">
    <property type="component" value="Plasmid pDAETH-3"/>
</dbReference>
<gene>
    <name evidence="1" type="ORF">DAETH_46120</name>
</gene>
<keyword evidence="2" id="KW-1185">Reference proteome</keyword>